<name>A0A1M5ZMM5_BUTFI</name>
<dbReference type="Gene3D" id="1.20.120.160">
    <property type="entry name" value="HPT domain"/>
    <property type="match status" value="1"/>
</dbReference>
<proteinExistence type="predicted"/>
<dbReference type="GeneID" id="89510758"/>
<dbReference type="SUPFAM" id="SSF47226">
    <property type="entry name" value="Histidine-containing phosphotransfer domain, HPT domain"/>
    <property type="match status" value="1"/>
</dbReference>
<dbReference type="Proteomes" id="UP000184278">
    <property type="component" value="Unassembled WGS sequence"/>
</dbReference>
<dbReference type="STRING" id="1121131.SAMN02745229_02441"/>
<reference evidence="2" key="1">
    <citation type="submission" date="2016-11" db="EMBL/GenBank/DDBJ databases">
        <authorList>
            <person name="Varghese N."/>
            <person name="Submissions S."/>
        </authorList>
    </citation>
    <scope>NUCLEOTIDE SEQUENCE [LARGE SCALE GENOMIC DNA]</scope>
    <source>
        <strain evidence="2">DSM 3071</strain>
    </source>
</reference>
<dbReference type="GO" id="GO:0000160">
    <property type="term" value="P:phosphorelay signal transduction system"/>
    <property type="evidence" value="ECO:0007669"/>
    <property type="project" value="InterPro"/>
</dbReference>
<sequence>MNEEFKNDLINWGVNWEEVKERLVGNEDLVEKFMLKFLKDPSMEQLQSGLESSNAEEAFQGAHALKGVASNLAMEGNGFLADVKEITEILRPGTMDGAMEVYDRIRPKYDELISILKKYAE</sequence>
<gene>
    <name evidence="1" type="ORF">SAMN02745229_02441</name>
</gene>
<dbReference type="OrthoDB" id="1669200at2"/>
<evidence type="ECO:0008006" key="3">
    <source>
        <dbReference type="Google" id="ProtNLM"/>
    </source>
</evidence>
<dbReference type="RefSeq" id="WP_073388138.1">
    <property type="nucleotide sequence ID" value="NZ_FQXK01000020.1"/>
</dbReference>
<accession>A0A1M5ZMM5</accession>
<dbReference type="AlphaFoldDB" id="A0A1M5ZMM5"/>
<keyword evidence="2" id="KW-1185">Reference proteome</keyword>
<protein>
    <recommendedName>
        <fullName evidence="3">Hpt domain-containing protein</fullName>
    </recommendedName>
</protein>
<dbReference type="EMBL" id="FQXK01000020">
    <property type="protein sequence ID" value="SHI25396.1"/>
    <property type="molecule type" value="Genomic_DNA"/>
</dbReference>
<organism evidence="1 2">
    <name type="scientific">Butyrivibrio fibrisolvens DSM 3071</name>
    <dbReference type="NCBI Taxonomy" id="1121131"/>
    <lineage>
        <taxon>Bacteria</taxon>
        <taxon>Bacillati</taxon>
        <taxon>Bacillota</taxon>
        <taxon>Clostridia</taxon>
        <taxon>Lachnospirales</taxon>
        <taxon>Lachnospiraceae</taxon>
        <taxon>Butyrivibrio</taxon>
    </lineage>
</organism>
<evidence type="ECO:0000313" key="2">
    <source>
        <dbReference type="Proteomes" id="UP000184278"/>
    </source>
</evidence>
<evidence type="ECO:0000313" key="1">
    <source>
        <dbReference type="EMBL" id="SHI25396.1"/>
    </source>
</evidence>
<dbReference type="InterPro" id="IPR036641">
    <property type="entry name" value="HPT_dom_sf"/>
</dbReference>